<sequence>MGRQAAGSPGEHHQETMMSSAWCQPQFAQQQTTACGLPLPCPYIVSTHHYLIKQNQLVVASCSFRLLDADDDDVVAAAAADTADHVDDDDDEGQQRRRRRSSAGVHEAAAAAADAIEGAKPGDQPREAGVAKRQQLGAAAAASAASSSAAAAAAQRGVLGVQRTNATKVLVR</sequence>
<evidence type="ECO:0000313" key="2">
    <source>
        <dbReference type="EMBL" id="AAR89034.1"/>
    </source>
</evidence>
<dbReference type="Proteomes" id="UP000000763">
    <property type="component" value="Chromosome 3"/>
</dbReference>
<protein>
    <submittedName>
        <fullName evidence="2">Expressed protein</fullName>
    </submittedName>
</protein>
<dbReference type="EMBL" id="AC092780">
    <property type="protein sequence ID" value="AAR89034.1"/>
    <property type="molecule type" value="Genomic_DNA"/>
</dbReference>
<accession>Q75LF7</accession>
<proteinExistence type="predicted"/>
<evidence type="ECO:0000256" key="1">
    <source>
        <dbReference type="SAM" id="MobiDB-lite"/>
    </source>
</evidence>
<organism evidence="2 3">
    <name type="scientific">Oryza sativa subsp. japonica</name>
    <name type="common">Rice</name>
    <dbReference type="NCBI Taxonomy" id="39947"/>
    <lineage>
        <taxon>Eukaryota</taxon>
        <taxon>Viridiplantae</taxon>
        <taxon>Streptophyta</taxon>
        <taxon>Embryophyta</taxon>
        <taxon>Tracheophyta</taxon>
        <taxon>Spermatophyta</taxon>
        <taxon>Magnoliopsida</taxon>
        <taxon>Liliopsida</taxon>
        <taxon>Poales</taxon>
        <taxon>Poaceae</taxon>
        <taxon>BOP clade</taxon>
        <taxon>Oryzoideae</taxon>
        <taxon>Oryzeae</taxon>
        <taxon>Oryzinae</taxon>
        <taxon>Oryza</taxon>
        <taxon>Oryza sativa</taxon>
    </lineage>
</organism>
<name>Q75LF7_ORYSJ</name>
<gene>
    <name evidence="2" type="primary">OSJNBb0079B16.12</name>
</gene>
<reference evidence="3" key="1">
    <citation type="journal article" date="2005" name="Nature">
        <title>The map-based sequence of the rice genome.</title>
        <authorList>
            <consortium name="International rice genome sequencing project (IRGSP)"/>
            <person name="Matsumoto T."/>
            <person name="Wu J."/>
            <person name="Kanamori H."/>
            <person name="Katayose Y."/>
            <person name="Fujisawa M."/>
            <person name="Namiki N."/>
            <person name="Mizuno H."/>
            <person name="Yamamoto K."/>
            <person name="Antonio B.A."/>
            <person name="Baba T."/>
            <person name="Sakata K."/>
            <person name="Nagamura Y."/>
            <person name="Aoki H."/>
            <person name="Arikawa K."/>
            <person name="Arita K."/>
            <person name="Bito T."/>
            <person name="Chiden Y."/>
            <person name="Fujitsuka N."/>
            <person name="Fukunaka R."/>
            <person name="Hamada M."/>
            <person name="Harada C."/>
            <person name="Hayashi A."/>
            <person name="Hijishita S."/>
            <person name="Honda M."/>
            <person name="Hosokawa S."/>
            <person name="Ichikawa Y."/>
            <person name="Idonuma A."/>
            <person name="Iijima M."/>
            <person name="Ikeda M."/>
            <person name="Ikeno M."/>
            <person name="Ito K."/>
            <person name="Ito S."/>
            <person name="Ito T."/>
            <person name="Ito Y."/>
            <person name="Ito Y."/>
            <person name="Iwabuchi A."/>
            <person name="Kamiya K."/>
            <person name="Karasawa W."/>
            <person name="Kurita K."/>
            <person name="Katagiri S."/>
            <person name="Kikuta A."/>
            <person name="Kobayashi H."/>
            <person name="Kobayashi N."/>
            <person name="Machita K."/>
            <person name="Maehara T."/>
            <person name="Masukawa M."/>
            <person name="Mizubayashi T."/>
            <person name="Mukai Y."/>
            <person name="Nagasaki H."/>
            <person name="Nagata Y."/>
            <person name="Naito S."/>
            <person name="Nakashima M."/>
            <person name="Nakama Y."/>
            <person name="Nakamichi Y."/>
            <person name="Nakamura M."/>
            <person name="Meguro A."/>
            <person name="Negishi M."/>
            <person name="Ohta I."/>
            <person name="Ohta T."/>
            <person name="Okamoto M."/>
            <person name="Ono N."/>
            <person name="Saji S."/>
            <person name="Sakaguchi M."/>
            <person name="Sakai K."/>
            <person name="Shibata M."/>
            <person name="Shimokawa T."/>
            <person name="Song J."/>
            <person name="Takazaki Y."/>
            <person name="Terasawa K."/>
            <person name="Tsugane M."/>
            <person name="Tsuji K."/>
            <person name="Ueda S."/>
            <person name="Waki K."/>
            <person name="Yamagata H."/>
            <person name="Yamamoto M."/>
            <person name="Yamamoto S."/>
            <person name="Yamane H."/>
            <person name="Yoshiki S."/>
            <person name="Yoshihara R."/>
            <person name="Yukawa K."/>
            <person name="Zhong H."/>
            <person name="Yano M."/>
            <person name="Yuan Q."/>
            <person name="Ouyang S."/>
            <person name="Liu J."/>
            <person name="Jones K.M."/>
            <person name="Gansberger K."/>
            <person name="Moffat K."/>
            <person name="Hill J."/>
            <person name="Bera J."/>
            <person name="Fadrosh D."/>
            <person name="Jin S."/>
            <person name="Johri S."/>
            <person name="Kim M."/>
            <person name="Overton L."/>
            <person name="Reardon M."/>
            <person name="Tsitrin T."/>
            <person name="Vuong H."/>
            <person name="Weaver B."/>
            <person name="Ciecko A."/>
            <person name="Tallon L."/>
            <person name="Jackson J."/>
            <person name="Pai G."/>
            <person name="Aken S.V."/>
            <person name="Utterback T."/>
            <person name="Reidmuller S."/>
            <person name="Feldblyum T."/>
            <person name="Hsiao J."/>
            <person name="Zismann V."/>
            <person name="Iobst S."/>
            <person name="de Vazeille A.R."/>
            <person name="Buell C.R."/>
            <person name="Ying K."/>
            <person name="Li Y."/>
            <person name="Lu T."/>
            <person name="Huang Y."/>
            <person name="Zhao Q."/>
            <person name="Feng Q."/>
            <person name="Zhang L."/>
            <person name="Zhu J."/>
            <person name="Weng Q."/>
            <person name="Mu J."/>
            <person name="Lu Y."/>
            <person name="Fan D."/>
            <person name="Liu Y."/>
            <person name="Guan J."/>
            <person name="Zhang Y."/>
            <person name="Yu S."/>
            <person name="Liu X."/>
            <person name="Zhang Y."/>
            <person name="Hong G."/>
            <person name="Han B."/>
            <person name="Choisne N."/>
            <person name="Demange N."/>
            <person name="Orjeda G."/>
            <person name="Samain S."/>
            <person name="Cattolico L."/>
            <person name="Pelletier E."/>
            <person name="Couloux A."/>
            <person name="Segurens B."/>
            <person name="Wincker P."/>
            <person name="D'Hont A."/>
            <person name="Scarpelli C."/>
            <person name="Weissenbach J."/>
            <person name="Salanoubat M."/>
            <person name="Quetier F."/>
            <person name="Yu Y."/>
            <person name="Kim H.R."/>
            <person name="Rambo T."/>
            <person name="Currie J."/>
            <person name="Collura K."/>
            <person name="Luo M."/>
            <person name="Yang T."/>
            <person name="Ammiraju J.S.S."/>
            <person name="Engler F."/>
            <person name="Soderlund C."/>
            <person name="Wing R.A."/>
            <person name="Palmer L.E."/>
            <person name="de la Bastide M."/>
            <person name="Spiegel L."/>
            <person name="Nascimento L."/>
            <person name="Zutavern T."/>
            <person name="O'Shaughnessy A."/>
            <person name="Dike S."/>
            <person name="Dedhia N."/>
            <person name="Preston R."/>
            <person name="Balija V."/>
            <person name="McCombie W.R."/>
            <person name="Chow T."/>
            <person name="Chen H."/>
            <person name="Chung M."/>
            <person name="Chen C."/>
            <person name="Shaw J."/>
            <person name="Wu H."/>
            <person name="Hsiao K."/>
            <person name="Chao Y."/>
            <person name="Chu M."/>
            <person name="Cheng C."/>
            <person name="Hour A."/>
            <person name="Lee P."/>
            <person name="Lin S."/>
            <person name="Lin Y."/>
            <person name="Liou J."/>
            <person name="Liu S."/>
            <person name="Hsing Y."/>
            <person name="Raghuvanshi S."/>
            <person name="Mohanty A."/>
            <person name="Bharti A.K."/>
            <person name="Gaur A."/>
            <person name="Gupta V."/>
            <person name="Kumar D."/>
            <person name="Ravi V."/>
            <person name="Vij S."/>
            <person name="Kapur A."/>
            <person name="Khurana P."/>
            <person name="Khurana P."/>
            <person name="Khurana J.P."/>
            <person name="Tyagi A.K."/>
            <person name="Gaikwad K."/>
            <person name="Singh A."/>
            <person name="Dalal V."/>
            <person name="Srivastava S."/>
            <person name="Dixit A."/>
            <person name="Pal A.K."/>
            <person name="Ghazi I.A."/>
            <person name="Yadav M."/>
            <person name="Pandit A."/>
            <person name="Bhargava A."/>
            <person name="Sureshbabu K."/>
            <person name="Batra K."/>
            <person name="Sharma T.R."/>
            <person name="Mohapatra T."/>
            <person name="Singh N.K."/>
            <person name="Messing J."/>
            <person name="Nelson A.B."/>
            <person name="Fuks G."/>
            <person name="Kavchok S."/>
            <person name="Keizer G."/>
            <person name="Linton E."/>
            <person name="Llaca V."/>
            <person name="Song R."/>
            <person name="Tanyolac B."/>
            <person name="Young S."/>
            <person name="Ho-Il K."/>
            <person name="Hahn J.H."/>
            <person name="Sangsakoo G."/>
            <person name="Vanavichit A."/>
            <person name="de Mattos Luiz.A.T."/>
            <person name="Zimmer P.D."/>
            <person name="Malone G."/>
            <person name="Dellagostin O."/>
            <person name="de Oliveira A.C."/>
            <person name="Bevan M."/>
            <person name="Bancroft I."/>
            <person name="Minx P."/>
            <person name="Cordum H."/>
            <person name="Wilson R."/>
            <person name="Cheng Z."/>
            <person name="Jin W."/>
            <person name="Jiang J."/>
            <person name="Leong S.A."/>
            <person name="Iwama H."/>
            <person name="Gojobori T."/>
            <person name="Itoh T."/>
            <person name="Niimura Y."/>
            <person name="Fujii Y."/>
            <person name="Habara T."/>
            <person name="Sakai H."/>
            <person name="Sato Y."/>
            <person name="Wilson G."/>
            <person name="Kumar K."/>
            <person name="McCouch S."/>
            <person name="Juretic N."/>
            <person name="Hoen D."/>
            <person name="Wright S."/>
            <person name="Bruskiewich R."/>
            <person name="Bureau T."/>
            <person name="Miyao A."/>
            <person name="Hirochika H."/>
            <person name="Nishikawa T."/>
            <person name="Kadowaki K."/>
            <person name="Sugiura M."/>
            <person name="Burr B."/>
            <person name="Sasaki T."/>
        </authorList>
    </citation>
    <scope>NUCLEOTIDE SEQUENCE [LARGE SCALE GENOMIC DNA]</scope>
    <source>
        <strain evidence="3">cv. Nipponbare</strain>
    </source>
</reference>
<evidence type="ECO:0000313" key="3">
    <source>
        <dbReference type="Proteomes" id="UP000000763"/>
    </source>
</evidence>
<reference evidence="3" key="2">
    <citation type="journal article" date="2008" name="Nucleic Acids Res.">
        <title>The rice annotation project database (RAP-DB): 2008 update.</title>
        <authorList>
            <consortium name="The rice annotation project (RAP)"/>
        </authorList>
    </citation>
    <scope>GENOME REANNOTATION</scope>
    <source>
        <strain evidence="3">cv. Nipponbare</strain>
    </source>
</reference>
<dbReference type="AlphaFoldDB" id="Q75LF7"/>
<feature type="region of interest" description="Disordered" evidence="1">
    <location>
        <begin position="80"/>
        <end position="107"/>
    </location>
</feature>